<organism evidence="1 2">
    <name type="scientific">Methylobacterium goesingense</name>
    <dbReference type="NCBI Taxonomy" id="243690"/>
    <lineage>
        <taxon>Bacteria</taxon>
        <taxon>Pseudomonadati</taxon>
        <taxon>Pseudomonadota</taxon>
        <taxon>Alphaproteobacteria</taxon>
        <taxon>Hyphomicrobiales</taxon>
        <taxon>Methylobacteriaceae</taxon>
        <taxon>Methylobacterium</taxon>
    </lineage>
</organism>
<dbReference type="EMBL" id="JBEPMM010000005">
    <property type="protein sequence ID" value="MET3692847.1"/>
    <property type="molecule type" value="Genomic_DNA"/>
</dbReference>
<accession>A0ABV2L4T3</accession>
<evidence type="ECO:0000313" key="2">
    <source>
        <dbReference type="Proteomes" id="UP001549145"/>
    </source>
</evidence>
<evidence type="ECO:0000313" key="1">
    <source>
        <dbReference type="EMBL" id="MET3692847.1"/>
    </source>
</evidence>
<keyword evidence="2" id="KW-1185">Reference proteome</keyword>
<gene>
    <name evidence="1" type="ORF">ABID43_002387</name>
</gene>
<name>A0ABV2L4T3_9HYPH</name>
<dbReference type="RefSeq" id="WP_238277601.1">
    <property type="nucleotide sequence ID" value="NZ_BPQL01000023.1"/>
</dbReference>
<comment type="caution">
    <text evidence="1">The sequence shown here is derived from an EMBL/GenBank/DDBJ whole genome shotgun (WGS) entry which is preliminary data.</text>
</comment>
<sequence>MRQSTAASIVRRLIKTVAEASRSFIGSVVEGAMPAPQPVPVRVRAGRQRR</sequence>
<dbReference type="Proteomes" id="UP001549145">
    <property type="component" value="Unassembled WGS sequence"/>
</dbReference>
<proteinExistence type="predicted"/>
<reference evidence="1 2" key="1">
    <citation type="submission" date="2024-06" db="EMBL/GenBank/DDBJ databases">
        <title>Genomic Encyclopedia of Type Strains, Phase IV (KMG-IV): sequencing the most valuable type-strain genomes for metagenomic binning, comparative biology and taxonomic classification.</title>
        <authorList>
            <person name="Goeker M."/>
        </authorList>
    </citation>
    <scope>NUCLEOTIDE SEQUENCE [LARGE SCALE GENOMIC DNA]</scope>
    <source>
        <strain evidence="1 2">DSM 21331</strain>
    </source>
</reference>
<protein>
    <submittedName>
        <fullName evidence="1">Uncharacterized protein</fullName>
    </submittedName>
</protein>